<proteinExistence type="predicted"/>
<gene>
    <name evidence="2" type="ORF">AALO_G00221440</name>
</gene>
<dbReference type="EMBL" id="JADWDJ010000017">
    <property type="protein sequence ID" value="KAG5267411.1"/>
    <property type="molecule type" value="Genomic_DNA"/>
</dbReference>
<evidence type="ECO:0000313" key="3">
    <source>
        <dbReference type="Proteomes" id="UP000823561"/>
    </source>
</evidence>
<dbReference type="AlphaFoldDB" id="A0AAV6G1A0"/>
<accession>A0AAV6G1A0</accession>
<protein>
    <submittedName>
        <fullName evidence="2">Uncharacterized protein</fullName>
    </submittedName>
</protein>
<keyword evidence="3" id="KW-1185">Reference proteome</keyword>
<organism evidence="2 3">
    <name type="scientific">Alosa alosa</name>
    <name type="common">allis shad</name>
    <dbReference type="NCBI Taxonomy" id="278164"/>
    <lineage>
        <taxon>Eukaryota</taxon>
        <taxon>Metazoa</taxon>
        <taxon>Chordata</taxon>
        <taxon>Craniata</taxon>
        <taxon>Vertebrata</taxon>
        <taxon>Euteleostomi</taxon>
        <taxon>Actinopterygii</taxon>
        <taxon>Neopterygii</taxon>
        <taxon>Teleostei</taxon>
        <taxon>Clupei</taxon>
        <taxon>Clupeiformes</taxon>
        <taxon>Clupeoidei</taxon>
        <taxon>Clupeidae</taxon>
        <taxon>Alosa</taxon>
    </lineage>
</organism>
<evidence type="ECO:0000256" key="1">
    <source>
        <dbReference type="SAM" id="MobiDB-lite"/>
    </source>
</evidence>
<feature type="compositionally biased region" description="Basic residues" evidence="1">
    <location>
        <begin position="51"/>
        <end position="62"/>
    </location>
</feature>
<feature type="compositionally biased region" description="Basic and acidic residues" evidence="1">
    <location>
        <begin position="9"/>
        <end position="25"/>
    </location>
</feature>
<feature type="region of interest" description="Disordered" evidence="1">
    <location>
        <begin position="1"/>
        <end position="25"/>
    </location>
</feature>
<reference evidence="2 3" key="1">
    <citation type="submission" date="2020-10" db="EMBL/GenBank/DDBJ databases">
        <title>Chromosome-scale genome assembly of the Allis shad, Alosa alosa.</title>
        <authorList>
            <person name="Margot Z."/>
            <person name="Christophe K."/>
            <person name="Cabau C."/>
            <person name="Louis A."/>
            <person name="Berthelot C."/>
            <person name="Parey E."/>
            <person name="Roest Crollius H."/>
            <person name="Montfort J."/>
            <person name="Robinson-Rechavi M."/>
            <person name="Bucao C."/>
            <person name="Bouchez O."/>
            <person name="Gislard M."/>
            <person name="Lluch J."/>
            <person name="Milhes M."/>
            <person name="Lampietro C."/>
            <person name="Lopez Roques C."/>
            <person name="Donnadieu C."/>
            <person name="Braasch I."/>
            <person name="Desvignes T."/>
            <person name="Postlethwait J."/>
            <person name="Bobe J."/>
            <person name="Guiguen Y."/>
        </authorList>
    </citation>
    <scope>NUCLEOTIDE SEQUENCE [LARGE SCALE GENOMIC DNA]</scope>
    <source>
        <strain evidence="2">M-15738</strain>
        <tissue evidence="2">Blood</tissue>
    </source>
</reference>
<feature type="region of interest" description="Disordered" evidence="1">
    <location>
        <begin position="45"/>
        <end position="70"/>
    </location>
</feature>
<sequence>MSSGNLGERPPDRRKTARKPKDRDILPVLSKMTCVLIGWFTTSEAPEQRGKHGRQHSLKQPRWKYYGDRC</sequence>
<dbReference type="Proteomes" id="UP000823561">
    <property type="component" value="Chromosome 17"/>
</dbReference>
<comment type="caution">
    <text evidence="2">The sequence shown here is derived from an EMBL/GenBank/DDBJ whole genome shotgun (WGS) entry which is preliminary data.</text>
</comment>
<name>A0AAV6G1A0_9TELE</name>
<evidence type="ECO:0000313" key="2">
    <source>
        <dbReference type="EMBL" id="KAG5267411.1"/>
    </source>
</evidence>